<comment type="caution">
    <text evidence="1">The sequence shown here is derived from an EMBL/GenBank/DDBJ whole genome shotgun (WGS) entry which is preliminary data.</text>
</comment>
<sequence length="71" mass="8500">MPFTELNVKETIDRERQSNPEFAKVWDESRTEYKLLAELVLLWKEQKMTQMDLAKATGNKQQVISRIEKRM</sequence>
<dbReference type="Proteomes" id="UP000634672">
    <property type="component" value="Unassembled WGS sequence"/>
</dbReference>
<reference evidence="1 2" key="1">
    <citation type="submission" date="2020-08" db="EMBL/GenBank/DDBJ databases">
        <title>Genome public.</title>
        <authorList>
            <person name="Liu C."/>
            <person name="Sun Q."/>
        </authorList>
    </citation>
    <scope>NUCLEOTIDE SEQUENCE [LARGE SCALE GENOMIC DNA]</scope>
    <source>
        <strain evidence="1 2">NSJ-66</strain>
    </source>
</reference>
<proteinExistence type="predicted"/>
<dbReference type="InterPro" id="IPR001387">
    <property type="entry name" value="Cro/C1-type_HTH"/>
</dbReference>
<gene>
    <name evidence="1" type="ORF">H8S75_29730</name>
</gene>
<keyword evidence="2" id="KW-1185">Reference proteome</keyword>
<evidence type="ECO:0000313" key="2">
    <source>
        <dbReference type="Proteomes" id="UP000634672"/>
    </source>
</evidence>
<accession>A0ABR7HFX5</accession>
<name>A0ABR7HFX5_9FIRM</name>
<protein>
    <submittedName>
        <fullName evidence="1">Helix-turn-helix transcriptional regulator</fullName>
    </submittedName>
</protein>
<dbReference type="Gene3D" id="1.10.260.40">
    <property type="entry name" value="lambda repressor-like DNA-binding domains"/>
    <property type="match status" value="1"/>
</dbReference>
<dbReference type="InterPro" id="IPR010982">
    <property type="entry name" value="Lambda_DNA-bd_dom_sf"/>
</dbReference>
<dbReference type="EMBL" id="JACOPB010000026">
    <property type="protein sequence ID" value="MBC5712099.1"/>
    <property type="molecule type" value="Genomic_DNA"/>
</dbReference>
<dbReference type="CDD" id="cd00093">
    <property type="entry name" value="HTH_XRE"/>
    <property type="match status" value="1"/>
</dbReference>
<evidence type="ECO:0000313" key="1">
    <source>
        <dbReference type="EMBL" id="MBC5712099.1"/>
    </source>
</evidence>
<organism evidence="1 2">
    <name type="scientific">Hungatella hominis</name>
    <dbReference type="NCBI Taxonomy" id="2763050"/>
    <lineage>
        <taxon>Bacteria</taxon>
        <taxon>Bacillati</taxon>
        <taxon>Bacillota</taxon>
        <taxon>Clostridia</taxon>
        <taxon>Lachnospirales</taxon>
        <taxon>Lachnospiraceae</taxon>
        <taxon>Hungatella</taxon>
    </lineage>
</organism>
<dbReference type="SUPFAM" id="SSF47413">
    <property type="entry name" value="lambda repressor-like DNA-binding domains"/>
    <property type="match status" value="1"/>
</dbReference>
<dbReference type="RefSeq" id="WP_187024596.1">
    <property type="nucleotide sequence ID" value="NZ_JACOPB010000026.1"/>
</dbReference>